<dbReference type="Pfam" id="PF02101">
    <property type="entry name" value="Ocular_alb"/>
    <property type="match status" value="1"/>
</dbReference>
<evidence type="ECO:0000313" key="7">
    <source>
        <dbReference type="Proteomes" id="UP001652740"/>
    </source>
</evidence>
<dbReference type="AlphaFoldDB" id="A0A6J1WRJ2"/>
<keyword evidence="3 5" id="KW-1133">Transmembrane helix</keyword>
<dbReference type="PANTHER" id="PTHR15177">
    <property type="entry name" value="G-PROTEIN COUPLED RECEPTOR 143"/>
    <property type="match status" value="1"/>
</dbReference>
<dbReference type="InParanoid" id="A0A6J1WRJ2"/>
<keyword evidence="2 5" id="KW-0812">Transmembrane</keyword>
<dbReference type="KEGG" id="gmw:113517587"/>
<dbReference type="InterPro" id="IPR017452">
    <property type="entry name" value="GPCR_Rhodpsn_7TM"/>
</dbReference>
<keyword evidence="7" id="KW-1185">Reference proteome</keyword>
<feature type="transmembrane region" description="Helical" evidence="5">
    <location>
        <begin position="151"/>
        <end position="175"/>
    </location>
</feature>
<dbReference type="GO" id="GO:0072545">
    <property type="term" value="F:L-tyrosine binding"/>
    <property type="evidence" value="ECO:0007669"/>
    <property type="project" value="InterPro"/>
</dbReference>
<proteinExistence type="predicted"/>
<dbReference type="GO" id="GO:0035643">
    <property type="term" value="F:L-DOPA receptor activity"/>
    <property type="evidence" value="ECO:0007669"/>
    <property type="project" value="TreeGrafter"/>
</dbReference>
<dbReference type="PANTHER" id="PTHR15177:SF2">
    <property type="entry name" value="G-PROTEIN COUPLED RECEPTOR 143"/>
    <property type="match status" value="1"/>
</dbReference>
<feature type="transmembrane region" description="Helical" evidence="5">
    <location>
        <begin position="281"/>
        <end position="303"/>
    </location>
</feature>
<comment type="subcellular location">
    <subcellularLocation>
        <location evidence="1">Membrane</location>
    </subcellularLocation>
</comment>
<evidence type="ECO:0000259" key="6">
    <source>
        <dbReference type="PROSITE" id="PS50262"/>
    </source>
</evidence>
<reference evidence="8" key="1">
    <citation type="submission" date="2025-08" db="UniProtKB">
        <authorList>
            <consortium name="RefSeq"/>
        </authorList>
    </citation>
    <scope>IDENTIFICATION</scope>
    <source>
        <tissue evidence="8">Whole larvae</tissue>
    </source>
</reference>
<name>A0A6J1WRJ2_GALME</name>
<keyword evidence="4 5" id="KW-0472">Membrane</keyword>
<feature type="transmembrane region" description="Helical" evidence="5">
    <location>
        <begin position="112"/>
        <end position="139"/>
    </location>
</feature>
<dbReference type="GeneID" id="113517587"/>
<dbReference type="PROSITE" id="PS50262">
    <property type="entry name" value="G_PROTEIN_RECEP_F1_2"/>
    <property type="match status" value="1"/>
</dbReference>
<evidence type="ECO:0000256" key="4">
    <source>
        <dbReference type="ARBA" id="ARBA00023136"/>
    </source>
</evidence>
<gene>
    <name evidence="8" type="primary">LOC113517587</name>
</gene>
<dbReference type="InterPro" id="IPR001414">
    <property type="entry name" value="GPR143"/>
</dbReference>
<protein>
    <submittedName>
        <fullName evidence="8">G-protein coupled receptor 143-like isoform X1</fullName>
    </submittedName>
</protein>
<feature type="transmembrane region" description="Helical" evidence="5">
    <location>
        <begin position="74"/>
        <end position="92"/>
    </location>
</feature>
<accession>A0A6J1WRJ2</accession>
<dbReference type="GO" id="GO:0005886">
    <property type="term" value="C:plasma membrane"/>
    <property type="evidence" value="ECO:0007669"/>
    <property type="project" value="TreeGrafter"/>
</dbReference>
<evidence type="ECO:0000256" key="2">
    <source>
        <dbReference type="ARBA" id="ARBA00022692"/>
    </source>
</evidence>
<dbReference type="Proteomes" id="UP001652740">
    <property type="component" value="Unplaced"/>
</dbReference>
<dbReference type="GO" id="GO:0050848">
    <property type="term" value="P:regulation of calcium-mediated signaling"/>
    <property type="evidence" value="ECO:0007669"/>
    <property type="project" value="TreeGrafter"/>
</dbReference>
<dbReference type="SUPFAM" id="SSF81321">
    <property type="entry name" value="Family A G protein-coupled receptor-like"/>
    <property type="match status" value="1"/>
</dbReference>
<sequence>MSDPTIQTFCCHHTGNDEDLAVRIMNEFNTDSYNAVCLVSSSVGILGSVYQIFPGILSGGPQRWQTQGSIRGRHIIIWLAIADLFASFGILLRSALWLQYKNIMPMPDDDVSVLFCSIVSAWTQYFYTATWFWTLFYAIDTWFTIRGQDSYIFVFHLLAWSIPVVTTGIGLSILYFPDATCHNLTSISSALYKILPNYCATYIPITIVMIVNPIVYVLAGKNVEMAVALPLAQFTSKERRIVDTLRLKFFLINVVFYVCWLPNLVNGVLIWTMWFKMPVKVIIIIWYIMAFLNPMQALFNALVYRKWNKNTRGISSVFQVTPKECDFYDEQSPLLGSEPSHLQLALTPPAINNYATI</sequence>
<dbReference type="GO" id="GO:0035240">
    <property type="term" value="F:dopamine binding"/>
    <property type="evidence" value="ECO:0007669"/>
    <property type="project" value="InterPro"/>
</dbReference>
<dbReference type="PRINTS" id="PR00965">
    <property type="entry name" value="OCULARALBNSM"/>
</dbReference>
<evidence type="ECO:0000256" key="1">
    <source>
        <dbReference type="ARBA" id="ARBA00004370"/>
    </source>
</evidence>
<evidence type="ECO:0000256" key="5">
    <source>
        <dbReference type="SAM" id="Phobius"/>
    </source>
</evidence>
<dbReference type="RefSeq" id="XP_026758105.2">
    <property type="nucleotide sequence ID" value="XM_026902304.3"/>
</dbReference>
<organism evidence="7 8">
    <name type="scientific">Galleria mellonella</name>
    <name type="common">Greater wax moth</name>
    <dbReference type="NCBI Taxonomy" id="7137"/>
    <lineage>
        <taxon>Eukaryota</taxon>
        <taxon>Metazoa</taxon>
        <taxon>Ecdysozoa</taxon>
        <taxon>Arthropoda</taxon>
        <taxon>Hexapoda</taxon>
        <taxon>Insecta</taxon>
        <taxon>Pterygota</taxon>
        <taxon>Neoptera</taxon>
        <taxon>Endopterygota</taxon>
        <taxon>Lepidoptera</taxon>
        <taxon>Glossata</taxon>
        <taxon>Ditrysia</taxon>
        <taxon>Pyraloidea</taxon>
        <taxon>Pyralidae</taxon>
        <taxon>Galleriinae</taxon>
        <taxon>Galleria</taxon>
    </lineage>
</organism>
<dbReference type="GO" id="GO:0032438">
    <property type="term" value="P:melanosome organization"/>
    <property type="evidence" value="ECO:0007669"/>
    <property type="project" value="TreeGrafter"/>
</dbReference>
<feature type="transmembrane region" description="Helical" evidence="5">
    <location>
        <begin position="195"/>
        <end position="219"/>
    </location>
</feature>
<dbReference type="GO" id="GO:0072544">
    <property type="term" value="F:L-DOPA binding"/>
    <property type="evidence" value="ECO:0007669"/>
    <property type="project" value="InterPro"/>
</dbReference>
<feature type="domain" description="G-protein coupled receptors family 1 profile" evidence="6">
    <location>
        <begin position="75"/>
        <end position="304"/>
    </location>
</feature>
<dbReference type="Gene3D" id="1.20.1070.10">
    <property type="entry name" value="Rhodopsin 7-helix transmembrane proteins"/>
    <property type="match status" value="1"/>
</dbReference>
<evidence type="ECO:0000256" key="3">
    <source>
        <dbReference type="ARBA" id="ARBA00022989"/>
    </source>
</evidence>
<evidence type="ECO:0000313" key="8">
    <source>
        <dbReference type="RefSeq" id="XP_026758105.2"/>
    </source>
</evidence>
<feature type="transmembrane region" description="Helical" evidence="5">
    <location>
        <begin position="249"/>
        <end position="275"/>
    </location>
</feature>